<accession>A0ABT3X0Y9</accession>
<gene>
    <name evidence="4" type="ORF">OS242_11430</name>
</gene>
<dbReference type="Gene3D" id="1.50.10.20">
    <property type="match status" value="1"/>
</dbReference>
<dbReference type="InterPro" id="IPR008930">
    <property type="entry name" value="Terpenoid_cyclase/PrenylTrfase"/>
</dbReference>
<keyword evidence="2" id="KW-0732">Signal</keyword>
<proteinExistence type="predicted"/>
<dbReference type="InterPro" id="IPR001330">
    <property type="entry name" value="Prenyltrans"/>
</dbReference>
<evidence type="ECO:0000256" key="2">
    <source>
        <dbReference type="SAM" id="SignalP"/>
    </source>
</evidence>
<dbReference type="InterPro" id="IPR001119">
    <property type="entry name" value="SLH_dom"/>
</dbReference>
<comment type="caution">
    <text evidence="4">The sequence shown here is derived from an EMBL/GenBank/DDBJ whole genome shotgun (WGS) entry which is preliminary data.</text>
</comment>
<reference evidence="4 5" key="1">
    <citation type="submission" date="2022-11" db="EMBL/GenBank/DDBJ databases">
        <title>Study of microbial diversity in lake waters.</title>
        <authorList>
            <person name="Zhang J."/>
        </authorList>
    </citation>
    <scope>NUCLEOTIDE SEQUENCE [LARGE SCALE GENOMIC DNA]</scope>
    <source>
        <strain evidence="4 5">DT12</strain>
    </source>
</reference>
<dbReference type="PANTHER" id="PTHR43308:SF5">
    <property type="entry name" value="S-LAYER PROTEIN _ PEPTIDOGLYCAN ENDO-BETA-N-ACETYLGLUCOSAMINIDASE"/>
    <property type="match status" value="1"/>
</dbReference>
<dbReference type="SUPFAM" id="SSF48239">
    <property type="entry name" value="Terpenoid cyclases/Protein prenyltransferases"/>
    <property type="match status" value="1"/>
</dbReference>
<feature type="chain" id="PRO_5045721512" evidence="2">
    <location>
        <begin position="26"/>
        <end position="507"/>
    </location>
</feature>
<evidence type="ECO:0000256" key="1">
    <source>
        <dbReference type="ARBA" id="ARBA00022737"/>
    </source>
</evidence>
<protein>
    <submittedName>
        <fullName evidence="4">S-layer homology domain-containing protein</fullName>
    </submittedName>
</protein>
<dbReference type="RefSeq" id="WP_267151825.1">
    <property type="nucleotide sequence ID" value="NZ_JAPMLT010000005.1"/>
</dbReference>
<dbReference type="PROSITE" id="PS51272">
    <property type="entry name" value="SLH"/>
    <property type="match status" value="2"/>
</dbReference>
<dbReference type="EMBL" id="JAPMLT010000005">
    <property type="protein sequence ID" value="MCX7570575.1"/>
    <property type="molecule type" value="Genomic_DNA"/>
</dbReference>
<keyword evidence="5" id="KW-1185">Reference proteome</keyword>
<dbReference type="Pfam" id="PF00432">
    <property type="entry name" value="Prenyltrans"/>
    <property type="match status" value="1"/>
</dbReference>
<sequence length="507" mass="54865">MKSVKRWTALALTAALLPIGGIAHAADNATLQQSRDNAMNYMHQELSKNQFRYVLDWPALAIYAAGEDVTGPKWSTLDGKNGVKWRESDLLKQVNIGDATTDFESTLLGALAAHQNPRAFGKKDLIQAILSSQQENGKFADTIYGWGEDLLNAHVYGIIALYAAGQPIPKQELAASYLLGKQHADGGFNWSSDAMSDPDITAMALIAMKALDLDASHPNVQKAQNYLKNIQKDNGGFVALGVENSDTSSIIIEALLMHSIDPASWDKSGGDPVDNLLTYQTAGGSFSHVRGQTASNLMATQNAATALSGLLTGKSVYQRLHEQNDGKSWSSAFPDLPYSHPYYAEVTKLVNLGVLNGRTDGTFSPEDRVTREQFAKILVLGAGQGDAVGPRTSQFRDLDYNGWANPYVKLAFDQKWIVGTSADTFAPTGQLTGAQIMTVLVRMLGLESAAKAYETQSGQGWPAGHMHVAKAQGLYYPNLAAHQPATRAEVGYAFVRYYEAAMKQVAN</sequence>
<feature type="domain" description="SLH" evidence="3">
    <location>
        <begin position="393"/>
        <end position="454"/>
    </location>
</feature>
<evidence type="ECO:0000313" key="4">
    <source>
        <dbReference type="EMBL" id="MCX7570575.1"/>
    </source>
</evidence>
<dbReference type="Pfam" id="PF00395">
    <property type="entry name" value="SLH"/>
    <property type="match status" value="1"/>
</dbReference>
<organism evidence="4 5">
    <name type="scientific">Tumebacillus lacus</name>
    <dbReference type="NCBI Taxonomy" id="2995335"/>
    <lineage>
        <taxon>Bacteria</taxon>
        <taxon>Bacillati</taxon>
        <taxon>Bacillota</taxon>
        <taxon>Bacilli</taxon>
        <taxon>Bacillales</taxon>
        <taxon>Alicyclobacillaceae</taxon>
        <taxon>Tumebacillus</taxon>
    </lineage>
</organism>
<dbReference type="InterPro" id="IPR051465">
    <property type="entry name" value="Cell_Envelope_Struct_Comp"/>
</dbReference>
<dbReference type="CDD" id="cd00688">
    <property type="entry name" value="ISOPREN_C2_like"/>
    <property type="match status" value="1"/>
</dbReference>
<feature type="domain" description="SLH" evidence="3">
    <location>
        <begin position="329"/>
        <end position="392"/>
    </location>
</feature>
<dbReference type="Proteomes" id="UP001208017">
    <property type="component" value="Unassembled WGS sequence"/>
</dbReference>
<feature type="signal peptide" evidence="2">
    <location>
        <begin position="1"/>
        <end position="25"/>
    </location>
</feature>
<evidence type="ECO:0000313" key="5">
    <source>
        <dbReference type="Proteomes" id="UP001208017"/>
    </source>
</evidence>
<evidence type="ECO:0000259" key="3">
    <source>
        <dbReference type="PROSITE" id="PS51272"/>
    </source>
</evidence>
<dbReference type="PANTHER" id="PTHR43308">
    <property type="entry name" value="OUTER MEMBRANE PROTEIN ALPHA-RELATED"/>
    <property type="match status" value="1"/>
</dbReference>
<keyword evidence="1" id="KW-0677">Repeat</keyword>
<name>A0ABT3X0Y9_9BACL</name>